<dbReference type="EMBL" id="AWXE01000005">
    <property type="protein sequence ID" value="ERL46027.1"/>
    <property type="molecule type" value="Genomic_DNA"/>
</dbReference>
<evidence type="ECO:0000313" key="2">
    <source>
        <dbReference type="Proteomes" id="UP000016762"/>
    </source>
</evidence>
<evidence type="ECO:0000313" key="1">
    <source>
        <dbReference type="EMBL" id="ERL46027.1"/>
    </source>
</evidence>
<evidence type="ECO:0008006" key="3">
    <source>
        <dbReference type="Google" id="ProtNLM"/>
    </source>
</evidence>
<reference evidence="1 2" key="1">
    <citation type="journal article" date="2014" name="FEMS Microbiol. Ecol.">
        <title>Genomic differentiation among two strains of the PS1 clade isolated from geographically separated marine habitats.</title>
        <authorList>
            <person name="Jimenez-Infante F."/>
            <person name="Ngugi D.K."/>
            <person name="Alam I."/>
            <person name="Rashid M."/>
            <person name="Baalawi W."/>
            <person name="Kamau A.A."/>
            <person name="Bajic V.B."/>
            <person name="Stingl U."/>
        </authorList>
    </citation>
    <scope>NUCLEOTIDE SEQUENCE [LARGE SCALE GENOMIC DNA]</scope>
    <source>
        <strain evidence="1 2">RS24</strain>
    </source>
</reference>
<sequence>MSKKYFQAYTLDERVEFVDYTWLISGIVYEGGADKLLEELRLRGINECYFYNVAGNPIGKKTVAGVADSFDVETFHVVVAADQADNIFDFIYEFCEMSEPNKGIIYMNKLSRSTVNLLSSFDQGSQSELTA</sequence>
<accession>U2XLM2</accession>
<protein>
    <recommendedName>
        <fullName evidence="3">Nitrogen regulatory protein P-II</fullName>
    </recommendedName>
</protein>
<dbReference type="OrthoDB" id="5769870at2"/>
<dbReference type="STRING" id="1397666.RS24_02098"/>
<proteinExistence type="predicted"/>
<dbReference type="InterPro" id="IPR011322">
    <property type="entry name" value="N-reg_PII-like_a/b"/>
</dbReference>
<organism evidence="1 2">
    <name type="scientific">Candidatus Micropelagius thuwalensis</name>
    <dbReference type="NCBI Taxonomy" id="1397666"/>
    <lineage>
        <taxon>Bacteria</taxon>
        <taxon>Pseudomonadati</taxon>
        <taxon>Pseudomonadota</taxon>
        <taxon>Alphaproteobacteria</taxon>
        <taxon>PS1 clade</taxon>
        <taxon>Candidatus Micropelagius</taxon>
    </lineage>
</organism>
<dbReference type="RefSeq" id="WP_021778000.1">
    <property type="nucleotide sequence ID" value="NZ_AWXE01000005.1"/>
</dbReference>
<comment type="caution">
    <text evidence="1">The sequence shown here is derived from an EMBL/GenBank/DDBJ whole genome shotgun (WGS) entry which is preliminary data.</text>
</comment>
<dbReference type="AlphaFoldDB" id="U2XLM2"/>
<dbReference type="SUPFAM" id="SSF54913">
    <property type="entry name" value="GlnB-like"/>
    <property type="match status" value="1"/>
</dbReference>
<gene>
    <name evidence="1" type="ORF">RS24_02098</name>
</gene>
<name>U2XLM2_9PROT</name>
<keyword evidence="2" id="KW-1185">Reference proteome</keyword>
<dbReference type="Proteomes" id="UP000016762">
    <property type="component" value="Unassembled WGS sequence"/>
</dbReference>